<reference evidence="1 2" key="1">
    <citation type="submission" date="2021-06" db="EMBL/GenBank/DDBJ databases">
        <authorList>
            <person name="Sun Q."/>
            <person name="Li D."/>
        </authorList>
    </citation>
    <scope>NUCLEOTIDE SEQUENCE [LARGE SCALE GENOMIC DNA]</scope>
    <source>
        <strain evidence="1 2">MSJ-4</strain>
    </source>
</reference>
<organism evidence="1 2">
    <name type="scientific">Clostridium simiarum</name>
    <dbReference type="NCBI Taxonomy" id="2841506"/>
    <lineage>
        <taxon>Bacteria</taxon>
        <taxon>Bacillati</taxon>
        <taxon>Bacillota</taxon>
        <taxon>Clostridia</taxon>
        <taxon>Eubacteriales</taxon>
        <taxon>Clostridiaceae</taxon>
        <taxon>Clostridium</taxon>
    </lineage>
</organism>
<evidence type="ECO:0000313" key="1">
    <source>
        <dbReference type="EMBL" id="MBU5592940.1"/>
    </source>
</evidence>
<protein>
    <submittedName>
        <fullName evidence="1">Uncharacterized protein</fullName>
    </submittedName>
</protein>
<keyword evidence="2" id="KW-1185">Reference proteome</keyword>
<gene>
    <name evidence="1" type="ORF">KQI89_14390</name>
</gene>
<sequence>MLDNLFNFFNDIKTINLWDKLWIKKIETDGKGFIKRVHERKFREGEVKEINKDNKNNVLTIKEYRYNEEKYLEKVVNKNGNGSIEYINEISYNEEKNFKEIDSKGFAANIVQFCEYDREGKKVCDEMIRRIDITSDSVLSKSQYFYDETGKLSKIKRCEDIELEELFSYDEDEDLREVLIKDSIGNAIGRILYNYKWIECSCKEHSDTIKVKDNIAFQLIKENNEFKEVFIGEFLYDIEGRNICEYRPITIKGRSVKNGIEDFNILFLMEKKFYEGNKTLPCKTVVQDEEGNILQQCYYNTNGRALKIVTYKEGVIEETIEYFYKDF</sequence>
<dbReference type="Proteomes" id="UP000736583">
    <property type="component" value="Unassembled WGS sequence"/>
</dbReference>
<accession>A0ABS6F561</accession>
<comment type="caution">
    <text evidence="1">The sequence shown here is derived from an EMBL/GenBank/DDBJ whole genome shotgun (WGS) entry which is preliminary data.</text>
</comment>
<dbReference type="EMBL" id="JAHLQL010000005">
    <property type="protein sequence ID" value="MBU5592940.1"/>
    <property type="molecule type" value="Genomic_DNA"/>
</dbReference>
<dbReference type="RefSeq" id="WP_216457623.1">
    <property type="nucleotide sequence ID" value="NZ_JAHLQL010000005.1"/>
</dbReference>
<evidence type="ECO:0000313" key="2">
    <source>
        <dbReference type="Proteomes" id="UP000736583"/>
    </source>
</evidence>
<proteinExistence type="predicted"/>
<name>A0ABS6F561_9CLOT</name>